<reference evidence="1" key="1">
    <citation type="journal article" date="2014" name="Front. Microbiol.">
        <title>High frequency of phylogenetically diverse reductive dehalogenase-homologous genes in deep subseafloor sedimentary metagenomes.</title>
        <authorList>
            <person name="Kawai M."/>
            <person name="Futagami T."/>
            <person name="Toyoda A."/>
            <person name="Takaki Y."/>
            <person name="Nishi S."/>
            <person name="Hori S."/>
            <person name="Arai W."/>
            <person name="Tsubouchi T."/>
            <person name="Morono Y."/>
            <person name="Uchiyama I."/>
            <person name="Ito T."/>
            <person name="Fujiyama A."/>
            <person name="Inagaki F."/>
            <person name="Takami H."/>
        </authorList>
    </citation>
    <scope>NUCLEOTIDE SEQUENCE</scope>
    <source>
        <strain evidence="1">Expedition CK06-06</strain>
    </source>
</reference>
<protein>
    <recommendedName>
        <fullName evidence="2">Glycosyl transferase family 1 domain-containing protein</fullName>
    </recommendedName>
</protein>
<dbReference type="EMBL" id="BARS01032248">
    <property type="protein sequence ID" value="GAG26881.1"/>
    <property type="molecule type" value="Genomic_DNA"/>
</dbReference>
<name>X0XPJ7_9ZZZZ</name>
<proteinExistence type="predicted"/>
<gene>
    <name evidence="1" type="ORF">S01H1_50077</name>
</gene>
<feature type="non-terminal residue" evidence="1">
    <location>
        <position position="1"/>
    </location>
</feature>
<dbReference type="AlphaFoldDB" id="X0XPJ7"/>
<comment type="caution">
    <text evidence="1">The sequence shown here is derived from an EMBL/GenBank/DDBJ whole genome shotgun (WGS) entry which is preliminary data.</text>
</comment>
<evidence type="ECO:0000313" key="1">
    <source>
        <dbReference type="EMBL" id="GAG26881.1"/>
    </source>
</evidence>
<evidence type="ECO:0008006" key="2">
    <source>
        <dbReference type="Google" id="ProtNLM"/>
    </source>
</evidence>
<accession>X0XPJ7</accession>
<organism evidence="1">
    <name type="scientific">marine sediment metagenome</name>
    <dbReference type="NCBI Taxonomy" id="412755"/>
    <lineage>
        <taxon>unclassified sequences</taxon>
        <taxon>metagenomes</taxon>
        <taxon>ecological metagenomes</taxon>
    </lineage>
</organism>
<dbReference type="SUPFAM" id="SSF53756">
    <property type="entry name" value="UDP-Glycosyltransferase/glycogen phosphorylase"/>
    <property type="match status" value="1"/>
</dbReference>
<sequence>SNSGSIINQGFEGFTIPIQDALSFETYLEALHQDKLLLKFMRKNCLKAIKKFSIQNYSKLVAKYIKEAFDYEILG</sequence>